<dbReference type="InParanoid" id="G5ASN6"/>
<comment type="subcellular location">
    <subcellularLocation>
        <location evidence="1">Membrane</location>
        <topology evidence="1">Multi-pass membrane protein</topology>
    </subcellularLocation>
</comment>
<dbReference type="PRINTS" id="PR00237">
    <property type="entry name" value="GPCRRHODOPSN"/>
</dbReference>
<evidence type="ECO:0000313" key="11">
    <source>
        <dbReference type="EMBL" id="EHB00047.1"/>
    </source>
</evidence>
<dbReference type="KEGG" id="hgl:101710459"/>
<reference evidence="11 12" key="1">
    <citation type="journal article" date="2011" name="Nature">
        <title>Genome sequencing reveals insights into physiology and longevity of the naked mole rat.</title>
        <authorList>
            <person name="Kim E.B."/>
            <person name="Fang X."/>
            <person name="Fushan A.A."/>
            <person name="Huang Z."/>
            <person name="Lobanov A.V."/>
            <person name="Han L."/>
            <person name="Marino S.M."/>
            <person name="Sun X."/>
            <person name="Turanov A.A."/>
            <person name="Yang P."/>
            <person name="Yim S.H."/>
            <person name="Zhao X."/>
            <person name="Kasaikina M.V."/>
            <person name="Stoletzki N."/>
            <person name="Peng C."/>
            <person name="Polak P."/>
            <person name="Xiong Z."/>
            <person name="Kiezun A."/>
            <person name="Zhu Y."/>
            <person name="Chen Y."/>
            <person name="Kryukov G.V."/>
            <person name="Zhang Q."/>
            <person name="Peshkin L."/>
            <person name="Yang L."/>
            <person name="Bronson R.T."/>
            <person name="Buffenstein R."/>
            <person name="Wang B."/>
            <person name="Han C."/>
            <person name="Li Q."/>
            <person name="Chen L."/>
            <person name="Zhao W."/>
            <person name="Sunyaev S.R."/>
            <person name="Park T.J."/>
            <person name="Zhang G."/>
            <person name="Wang J."/>
            <person name="Gladyshev V.N."/>
        </authorList>
    </citation>
    <scope>NUCLEOTIDE SEQUENCE [LARGE SCALE GENOMIC DNA]</scope>
</reference>
<keyword evidence="7" id="KW-0807">Transducer</keyword>
<keyword evidence="5 9" id="KW-0472">Membrane</keyword>
<dbReference type="RefSeq" id="XP_004872300.1">
    <property type="nucleotide sequence ID" value="XM_004872243.2"/>
</dbReference>
<evidence type="ECO:0000256" key="4">
    <source>
        <dbReference type="ARBA" id="ARBA00023040"/>
    </source>
</evidence>
<protein>
    <submittedName>
        <fullName evidence="14">Probable G-protein coupled receptor 83 isoform X1</fullName>
    </submittedName>
    <submittedName>
        <fullName evidence="11">Putative G-protein coupled receptor 83</fullName>
    </submittedName>
</protein>
<evidence type="ECO:0000256" key="5">
    <source>
        <dbReference type="ARBA" id="ARBA00023136"/>
    </source>
</evidence>
<evidence type="ECO:0000313" key="14">
    <source>
        <dbReference type="RefSeq" id="XP_004872300.1"/>
    </source>
</evidence>
<evidence type="ECO:0000313" key="12">
    <source>
        <dbReference type="Proteomes" id="UP000006813"/>
    </source>
</evidence>
<proteinExistence type="predicted"/>
<dbReference type="Proteomes" id="UP000694906">
    <property type="component" value="Unplaced"/>
</dbReference>
<keyword evidence="3 9" id="KW-1133">Transmembrane helix</keyword>
<dbReference type="Pfam" id="PF00001">
    <property type="entry name" value="7tm_1"/>
    <property type="match status" value="1"/>
</dbReference>
<feature type="transmembrane region" description="Helical" evidence="9">
    <location>
        <begin position="221"/>
        <end position="240"/>
    </location>
</feature>
<dbReference type="InterPro" id="IPR000276">
    <property type="entry name" value="GPCR_Rhodpsn"/>
</dbReference>
<evidence type="ECO:0000256" key="1">
    <source>
        <dbReference type="ARBA" id="ARBA00004141"/>
    </source>
</evidence>
<keyword evidence="4" id="KW-0297">G-protein coupled receptor</keyword>
<dbReference type="eggNOG" id="KOG3656">
    <property type="taxonomic scope" value="Eukaryota"/>
</dbReference>
<dbReference type="GeneID" id="101710459"/>
<reference evidence="14" key="2">
    <citation type="submission" date="2025-04" db="UniProtKB">
        <authorList>
            <consortium name="RefSeq"/>
        </authorList>
    </citation>
    <scope>IDENTIFICATION</scope>
</reference>
<feature type="transmembrane region" description="Helical" evidence="9">
    <location>
        <begin position="105"/>
        <end position="125"/>
    </location>
</feature>
<dbReference type="GO" id="GO:0004930">
    <property type="term" value="F:G protein-coupled receptor activity"/>
    <property type="evidence" value="ECO:0007669"/>
    <property type="project" value="UniProtKB-KW"/>
</dbReference>
<gene>
    <name evidence="14" type="primary">LOC101710459</name>
    <name evidence="11" type="ORF">GW7_08561</name>
</gene>
<dbReference type="PANTHER" id="PTHR45695">
    <property type="entry name" value="LEUCOKININ RECEPTOR-RELATED"/>
    <property type="match status" value="1"/>
</dbReference>
<feature type="transmembrane region" description="Helical" evidence="9">
    <location>
        <begin position="359"/>
        <end position="381"/>
    </location>
</feature>
<evidence type="ECO:0000313" key="13">
    <source>
        <dbReference type="Proteomes" id="UP000694906"/>
    </source>
</evidence>
<accession>G5ASN6</accession>
<dbReference type="AlphaFoldDB" id="G5ASN6"/>
<sequence>MSLEAPTIDSPQRGFTDPGTMNYGDELTPEALSVPSGFDDLITTTASQVLQAMCSAASAIGRAGRDSVLSMMDKLPDHVSNMGDLDDLSGPLTSEIVSQDEQVQFWLVIGYTIVVFAAILGNWVLNRVIMKYKRVHTASGLFVVNISVTNMMLALLSSPFTLVRYLCNSLVFGKMTCHLSCFAQYSCAYVTVMTMVAISLDRRRVMLYPLKSHITLMQGNVCIIIIWIVSTCAALPHAIYQKLYQVKIGNITKEMACLPSYPYTSKSTWKYLDLSTFLLFFILPLMVLVVVYGHVAKKLWFHNAVDDINIHTYICQRGKKKQTLKMLMTVVFVYTVSWLPLNLYLLLLSSESISSHNGLYFFFHWLAISSSCYNPYIYCWLSDSFRIEVQKVIMEVQKMLLDGISRLRGEHHQLISVSPTYRPAWVDLNPGVPKFPRFKDFDELPSPPPSPAVEISFLYPSVPRV</sequence>
<feature type="transmembrane region" description="Helical" evidence="9">
    <location>
        <begin position="274"/>
        <end position="293"/>
    </location>
</feature>
<dbReference type="InterPro" id="IPR017452">
    <property type="entry name" value="GPCR_Rhodpsn_7TM"/>
</dbReference>
<evidence type="ECO:0000256" key="3">
    <source>
        <dbReference type="ARBA" id="ARBA00022989"/>
    </source>
</evidence>
<feature type="transmembrane region" description="Helical" evidence="9">
    <location>
        <begin position="326"/>
        <end position="347"/>
    </location>
</feature>
<dbReference type="Gene3D" id="1.20.1070.10">
    <property type="entry name" value="Rhodopsin 7-helix transmembrane proteins"/>
    <property type="match status" value="1"/>
</dbReference>
<keyword evidence="2 9" id="KW-0812">Transmembrane</keyword>
<keyword evidence="13" id="KW-1185">Reference proteome</keyword>
<dbReference type="PROSITE" id="PS50262">
    <property type="entry name" value="G_PROTEIN_RECEP_F1_2"/>
    <property type="match status" value="1"/>
</dbReference>
<dbReference type="GeneTree" id="ENSGT00940000154336"/>
<feature type="transmembrane region" description="Helical" evidence="9">
    <location>
        <begin position="182"/>
        <end position="200"/>
    </location>
</feature>
<dbReference type="EMBL" id="JH166749">
    <property type="protein sequence ID" value="EHB00047.1"/>
    <property type="molecule type" value="Genomic_DNA"/>
</dbReference>
<dbReference type="SUPFAM" id="SSF81321">
    <property type="entry name" value="Family A G protein-coupled receptor-like"/>
    <property type="match status" value="1"/>
</dbReference>
<dbReference type="GO" id="GO:0005886">
    <property type="term" value="C:plasma membrane"/>
    <property type="evidence" value="ECO:0007669"/>
    <property type="project" value="TreeGrafter"/>
</dbReference>
<feature type="region of interest" description="Disordered" evidence="8">
    <location>
        <begin position="1"/>
        <end position="22"/>
    </location>
</feature>
<dbReference type="Proteomes" id="UP000006813">
    <property type="component" value="Unassembled WGS sequence"/>
</dbReference>
<evidence type="ECO:0000256" key="7">
    <source>
        <dbReference type="ARBA" id="ARBA00023224"/>
    </source>
</evidence>
<dbReference type="OrthoDB" id="10037617at2759"/>
<feature type="domain" description="G-protein coupled receptors family 1 profile" evidence="10">
    <location>
        <begin position="121"/>
        <end position="378"/>
    </location>
</feature>
<dbReference type="Bgee" id="ENSHGLG00000003998">
    <property type="expression patterns" value="Expressed in hypothalamus and 1 other cell type or tissue"/>
</dbReference>
<evidence type="ECO:0000256" key="8">
    <source>
        <dbReference type="SAM" id="MobiDB-lite"/>
    </source>
</evidence>
<evidence type="ECO:0000256" key="9">
    <source>
        <dbReference type="SAM" id="Phobius"/>
    </source>
</evidence>
<keyword evidence="6 11" id="KW-0675">Receptor</keyword>
<dbReference type="PANTHER" id="PTHR45695:SF32">
    <property type="entry name" value="G PROTEIN-COUPLED RECEPTOR 15-LIKE"/>
    <property type="match status" value="1"/>
</dbReference>
<evidence type="ECO:0000256" key="6">
    <source>
        <dbReference type="ARBA" id="ARBA00023170"/>
    </source>
</evidence>
<evidence type="ECO:0000259" key="10">
    <source>
        <dbReference type="PROSITE" id="PS50262"/>
    </source>
</evidence>
<feature type="transmembrane region" description="Helical" evidence="9">
    <location>
        <begin position="137"/>
        <end position="162"/>
    </location>
</feature>
<organism evidence="11 12">
    <name type="scientific">Heterocephalus glaber</name>
    <name type="common">Naked mole rat</name>
    <dbReference type="NCBI Taxonomy" id="10181"/>
    <lineage>
        <taxon>Eukaryota</taxon>
        <taxon>Metazoa</taxon>
        <taxon>Chordata</taxon>
        <taxon>Craniata</taxon>
        <taxon>Vertebrata</taxon>
        <taxon>Euteleostomi</taxon>
        <taxon>Mammalia</taxon>
        <taxon>Eutheria</taxon>
        <taxon>Euarchontoglires</taxon>
        <taxon>Glires</taxon>
        <taxon>Rodentia</taxon>
        <taxon>Hystricomorpha</taxon>
        <taxon>Bathyergidae</taxon>
        <taxon>Heterocephalus</taxon>
    </lineage>
</organism>
<evidence type="ECO:0000256" key="2">
    <source>
        <dbReference type="ARBA" id="ARBA00022692"/>
    </source>
</evidence>
<name>G5ASN6_HETGA</name>